<dbReference type="InterPro" id="IPR045864">
    <property type="entry name" value="aa-tRNA-synth_II/BPL/LPL"/>
</dbReference>
<dbReference type="GO" id="GO:0006426">
    <property type="term" value="P:glycyl-tRNA aminoacylation"/>
    <property type="evidence" value="ECO:0007669"/>
    <property type="project" value="TreeGrafter"/>
</dbReference>
<dbReference type="InterPro" id="IPR036621">
    <property type="entry name" value="Anticodon-bd_dom_sf"/>
</dbReference>
<sequence>MSSMRHLLDLCKRRGFLFQSAEIHGGLRGAYDYGPLGVELKRNLSQEWWNSVVYQRSDVVGIDTAIITPPAVLKTSGHVDQFTDEMVDSKLTKERFRPDKAPPLRLDDRMRIPILAPDKPTAKLWESAIRTQFAKGAHITRNGKEIHLQVARMEEDKIVLKAEDNANQTVGQQDTQKSSATDSSSLSIPYRGYVDPNTNSPFLTESRPFNLMFKTYLDPIDPIDKVITTTIEAQSLPPSSPSSSSSSSTDLTRTRQLVDKALYPSLTYLRPETAQGVFINYATVQRSHPHLRIPFGIAQIGKSFRNEIRLEHAIFRTPEFEQMELEYFVAPWQAQDQFQAWREQRMGWWRYFARNKGRFRERPHAPDELAHYSSGCIDVEYLFPWGWGEVEGIANRGDFDLSRHSEATGIKLQYTDAVVMQERQQREKLTGKKETENLDRERFTPHVVESSCGLNRAMLALMLDAMDVVDESGKSVLLKPEDIVEDGNNNDDNVQTNIPKGQRIVMRLHPRLAPVKVAILPLVSNNEELAEICNAIGSELRQELEVNVSVEMQSTTVGRRYYRMDEIGTPWCITIDYDTLKDGSVTIRDRDSTEQRRIHKDEVLEIVRDGLRLNPKKGSFLKWVKDWDGQKPVN</sequence>
<dbReference type="Gene3D" id="3.40.50.800">
    <property type="entry name" value="Anticodon-binding domain"/>
    <property type="match status" value="1"/>
</dbReference>
<protein>
    <recommendedName>
        <fullName evidence="6">Aminoacyl-transfer RNA synthetases class-II family profile domain-containing protein</fullName>
    </recommendedName>
</protein>
<dbReference type="InterPro" id="IPR002314">
    <property type="entry name" value="aa-tRNA-synt_IIb"/>
</dbReference>
<organism evidence="7 8">
    <name type="scientific">Lunasporangiospora selenospora</name>
    <dbReference type="NCBI Taxonomy" id="979761"/>
    <lineage>
        <taxon>Eukaryota</taxon>
        <taxon>Fungi</taxon>
        <taxon>Fungi incertae sedis</taxon>
        <taxon>Mucoromycota</taxon>
        <taxon>Mortierellomycotina</taxon>
        <taxon>Mortierellomycetes</taxon>
        <taxon>Mortierellales</taxon>
        <taxon>Mortierellaceae</taxon>
        <taxon>Lunasporangiospora</taxon>
    </lineage>
</organism>
<name>A0A9P6FW89_9FUNG</name>
<dbReference type="GO" id="GO:0004820">
    <property type="term" value="F:glycine-tRNA ligase activity"/>
    <property type="evidence" value="ECO:0007669"/>
    <property type="project" value="TreeGrafter"/>
</dbReference>
<dbReference type="GO" id="GO:0005737">
    <property type="term" value="C:cytoplasm"/>
    <property type="evidence" value="ECO:0007669"/>
    <property type="project" value="TreeGrafter"/>
</dbReference>
<dbReference type="NCBIfam" id="NF003211">
    <property type="entry name" value="PRK04173.1"/>
    <property type="match status" value="1"/>
</dbReference>
<keyword evidence="4" id="KW-0030">Aminoacyl-tRNA synthetase</keyword>
<dbReference type="PANTHER" id="PTHR10745:SF8">
    <property type="entry name" value="DNA POLYMERASE SUBUNIT GAMMA-2, MITOCHONDRIAL"/>
    <property type="match status" value="1"/>
</dbReference>
<keyword evidence="1" id="KW-0436">Ligase</keyword>
<evidence type="ECO:0000313" key="7">
    <source>
        <dbReference type="EMBL" id="KAF9582892.1"/>
    </source>
</evidence>
<keyword evidence="3" id="KW-0067">ATP-binding</keyword>
<dbReference type="InterPro" id="IPR006195">
    <property type="entry name" value="aa-tRNA-synth_II"/>
</dbReference>
<evidence type="ECO:0000313" key="8">
    <source>
        <dbReference type="Proteomes" id="UP000780801"/>
    </source>
</evidence>
<dbReference type="Pfam" id="PF03129">
    <property type="entry name" value="HGTP_anticodon"/>
    <property type="match status" value="1"/>
</dbReference>
<dbReference type="Proteomes" id="UP000780801">
    <property type="component" value="Unassembled WGS sequence"/>
</dbReference>
<evidence type="ECO:0000256" key="2">
    <source>
        <dbReference type="ARBA" id="ARBA00022741"/>
    </source>
</evidence>
<dbReference type="PANTHER" id="PTHR10745">
    <property type="entry name" value="GLYCYL-TRNA SYNTHETASE/DNA POLYMERASE SUBUNIT GAMMA-2"/>
    <property type="match status" value="1"/>
</dbReference>
<accession>A0A9P6FW89</accession>
<comment type="caution">
    <text evidence="7">The sequence shown here is derived from an EMBL/GenBank/DDBJ whole genome shotgun (WGS) entry which is preliminary data.</text>
</comment>
<dbReference type="SUPFAM" id="SSF55681">
    <property type="entry name" value="Class II aaRS and biotin synthetases"/>
    <property type="match status" value="1"/>
</dbReference>
<keyword evidence="2" id="KW-0547">Nucleotide-binding</keyword>
<keyword evidence="8" id="KW-1185">Reference proteome</keyword>
<dbReference type="PRINTS" id="PR01043">
    <property type="entry name" value="TRNASYNTHGLY"/>
</dbReference>
<evidence type="ECO:0000256" key="4">
    <source>
        <dbReference type="ARBA" id="ARBA00023146"/>
    </source>
</evidence>
<dbReference type="Gene3D" id="3.30.930.10">
    <property type="entry name" value="Bira Bifunctional Protein, Domain 2"/>
    <property type="match status" value="2"/>
</dbReference>
<dbReference type="Pfam" id="PF00587">
    <property type="entry name" value="tRNA-synt_2b"/>
    <property type="match status" value="1"/>
</dbReference>
<dbReference type="GO" id="GO:0005524">
    <property type="term" value="F:ATP binding"/>
    <property type="evidence" value="ECO:0007669"/>
    <property type="project" value="UniProtKB-KW"/>
</dbReference>
<feature type="region of interest" description="Disordered" evidence="5">
    <location>
        <begin position="232"/>
        <end position="252"/>
    </location>
</feature>
<reference evidence="7" key="1">
    <citation type="journal article" date="2020" name="Fungal Divers.">
        <title>Resolving the Mortierellaceae phylogeny through synthesis of multi-gene phylogenetics and phylogenomics.</title>
        <authorList>
            <person name="Vandepol N."/>
            <person name="Liber J."/>
            <person name="Desiro A."/>
            <person name="Na H."/>
            <person name="Kennedy M."/>
            <person name="Barry K."/>
            <person name="Grigoriev I.V."/>
            <person name="Miller A.N."/>
            <person name="O'Donnell K."/>
            <person name="Stajich J.E."/>
            <person name="Bonito G."/>
        </authorList>
    </citation>
    <scope>NUCLEOTIDE SEQUENCE</scope>
    <source>
        <strain evidence="7">KOD1015</strain>
    </source>
</reference>
<dbReference type="OrthoDB" id="57698at2759"/>
<feature type="region of interest" description="Disordered" evidence="5">
    <location>
        <begin position="167"/>
        <end position="188"/>
    </location>
</feature>
<dbReference type="SUPFAM" id="SSF52954">
    <property type="entry name" value="Class II aaRS ABD-related"/>
    <property type="match status" value="1"/>
</dbReference>
<evidence type="ECO:0000256" key="5">
    <source>
        <dbReference type="SAM" id="MobiDB-lite"/>
    </source>
</evidence>
<dbReference type="EMBL" id="JAABOA010000886">
    <property type="protein sequence ID" value="KAF9582892.1"/>
    <property type="molecule type" value="Genomic_DNA"/>
</dbReference>
<gene>
    <name evidence="7" type="ORF">BGW38_010619</name>
</gene>
<dbReference type="AlphaFoldDB" id="A0A9P6FW89"/>
<evidence type="ECO:0000256" key="3">
    <source>
        <dbReference type="ARBA" id="ARBA00022840"/>
    </source>
</evidence>
<feature type="compositionally biased region" description="Polar residues" evidence="5">
    <location>
        <begin position="167"/>
        <end position="187"/>
    </location>
</feature>
<evidence type="ECO:0000259" key="6">
    <source>
        <dbReference type="PROSITE" id="PS50862"/>
    </source>
</evidence>
<feature type="domain" description="Aminoacyl-transfer RNA synthetases class-II family profile" evidence="6">
    <location>
        <begin position="268"/>
        <end position="480"/>
    </location>
</feature>
<dbReference type="InterPro" id="IPR027031">
    <property type="entry name" value="Gly-tRNA_synthase/POLG2"/>
</dbReference>
<feature type="compositionally biased region" description="Low complexity" evidence="5">
    <location>
        <begin position="235"/>
        <end position="248"/>
    </location>
</feature>
<dbReference type="PROSITE" id="PS50862">
    <property type="entry name" value="AA_TRNA_LIGASE_II"/>
    <property type="match status" value="1"/>
</dbReference>
<proteinExistence type="predicted"/>
<evidence type="ECO:0000256" key="1">
    <source>
        <dbReference type="ARBA" id="ARBA00022598"/>
    </source>
</evidence>
<dbReference type="InterPro" id="IPR004154">
    <property type="entry name" value="Anticodon-bd"/>
</dbReference>